<evidence type="ECO:0000256" key="6">
    <source>
        <dbReference type="SAM" id="MobiDB-lite"/>
    </source>
</evidence>
<keyword evidence="2" id="KW-0805">Transcription regulation</keyword>
<dbReference type="GO" id="GO:0008270">
    <property type="term" value="F:zinc ion binding"/>
    <property type="evidence" value="ECO:0007669"/>
    <property type="project" value="InterPro"/>
</dbReference>
<dbReference type="GO" id="GO:0003677">
    <property type="term" value="F:DNA binding"/>
    <property type="evidence" value="ECO:0007669"/>
    <property type="project" value="UniProtKB-KW"/>
</dbReference>
<dbReference type="PROSITE" id="PS50048">
    <property type="entry name" value="ZN2_CY6_FUNGAL_2"/>
    <property type="match status" value="1"/>
</dbReference>
<feature type="domain" description="Zn(2)-C6 fungal-type" evidence="7">
    <location>
        <begin position="318"/>
        <end position="347"/>
    </location>
</feature>
<name>A0A401L9S0_ASPAW</name>
<dbReference type="PANTHER" id="PTHR47129:SF1">
    <property type="entry name" value="NMRA-LIKE DOMAIN-CONTAINING PROTEIN"/>
    <property type="match status" value="1"/>
</dbReference>
<keyword evidence="5" id="KW-0539">Nucleus</keyword>
<gene>
    <name evidence="8" type="ORF">AAWM_11144</name>
</gene>
<dbReference type="AlphaFoldDB" id="A0A401L9S0"/>
<dbReference type="GO" id="GO:0000981">
    <property type="term" value="F:DNA-binding transcription factor activity, RNA polymerase II-specific"/>
    <property type="evidence" value="ECO:0007669"/>
    <property type="project" value="InterPro"/>
</dbReference>
<accession>A0A401L9S0</accession>
<feature type="region of interest" description="Disordered" evidence="6">
    <location>
        <begin position="351"/>
        <end position="377"/>
    </location>
</feature>
<comment type="caution">
    <text evidence="8">The sequence shown here is derived from an EMBL/GenBank/DDBJ whole genome shotgun (WGS) entry which is preliminary data.</text>
</comment>
<sequence>MTLKYLITGATGGLGQQVLNYFVENVASCEFAAASSNANNKKLFEERRIAFRHVNYDDLHSLQTGFREVENLLFISTSSATRSEQHARVIMAAKTSGVKHVWYTSLAFGGFTDDSKAPVQQDHLLTERLLKESGLTFTSIREGIYAECFTVFLDWYPDRTTVTLPADGEVAYAQRAELGEATARIMIRGGYENQIVLFTPEETITAKEIVDIINETTGRQVKLNVIPREKYLQLSGADNPRGKPKEHFQMIATMWDEISAGSLLTTDPLMREILGRKPTTPQDAVKKLLKENRDYVDTLRRHMQNVHGVNDMSDIKHACTHCRKQKSRCQGGPPCNKCLRRGIHCSLERRAEPHPAEPPDPPRMLQPPPAQPEADDSDQESHYIGIYFNVFHPRWPFVHQGSFGNHEAPLLVKSMLVLGLWMSKQRKAQSKAIDLHNVLGLAIRQQTDAWDASIADATSTCKWPISTYQAILLHIIFAGLYRGGGELDIDLKPSLAPADADLLERLVISCKKLGMFYYPNILEHYSNSILPGFSWVSIEDVKRFNLALFKVCRAFGILDKEEGIIMPGTTSGRLRACDLQFPPPKNSPLWNAVTKDEWESAATADMDRHSIYDPLPQEWISNSADIVELVVTGFPLD</sequence>
<dbReference type="SMART" id="SM00066">
    <property type="entry name" value="GAL4"/>
    <property type="match status" value="1"/>
</dbReference>
<dbReference type="Proteomes" id="UP000286921">
    <property type="component" value="Unassembled WGS sequence"/>
</dbReference>
<dbReference type="Pfam" id="PF05368">
    <property type="entry name" value="NmrA"/>
    <property type="match status" value="1"/>
</dbReference>
<dbReference type="Gene3D" id="3.90.25.10">
    <property type="entry name" value="UDP-galactose 4-epimerase, domain 1"/>
    <property type="match status" value="1"/>
</dbReference>
<evidence type="ECO:0000256" key="4">
    <source>
        <dbReference type="ARBA" id="ARBA00023163"/>
    </source>
</evidence>
<keyword evidence="3" id="KW-0238">DNA-binding</keyword>
<dbReference type="PROSITE" id="PS00463">
    <property type="entry name" value="ZN2_CY6_FUNGAL_1"/>
    <property type="match status" value="1"/>
</dbReference>
<dbReference type="CDD" id="cd00067">
    <property type="entry name" value="GAL4"/>
    <property type="match status" value="1"/>
</dbReference>
<dbReference type="EMBL" id="BDHI01000029">
    <property type="protein sequence ID" value="GCB28259.1"/>
    <property type="molecule type" value="Genomic_DNA"/>
</dbReference>
<dbReference type="InterPro" id="IPR036864">
    <property type="entry name" value="Zn2-C6_fun-type_DNA-bd_sf"/>
</dbReference>
<protein>
    <submittedName>
        <fullName evidence="8">Quinone oxidoreductase 2</fullName>
    </submittedName>
</protein>
<dbReference type="Gene3D" id="4.10.240.10">
    <property type="entry name" value="Zn(2)-C6 fungal-type DNA-binding domain"/>
    <property type="match status" value="1"/>
</dbReference>
<evidence type="ECO:0000256" key="2">
    <source>
        <dbReference type="ARBA" id="ARBA00023015"/>
    </source>
</evidence>
<dbReference type="InterPro" id="IPR008030">
    <property type="entry name" value="NmrA-like"/>
</dbReference>
<dbReference type="InterPro" id="IPR001138">
    <property type="entry name" value="Zn2Cys6_DnaBD"/>
</dbReference>
<dbReference type="Pfam" id="PF04082">
    <property type="entry name" value="Fungal_trans"/>
    <property type="match status" value="1"/>
</dbReference>
<keyword evidence="9" id="KW-1185">Reference proteome</keyword>
<keyword evidence="4" id="KW-0804">Transcription</keyword>
<evidence type="ECO:0000313" key="9">
    <source>
        <dbReference type="Proteomes" id="UP000286921"/>
    </source>
</evidence>
<dbReference type="SUPFAM" id="SSF51735">
    <property type="entry name" value="NAD(P)-binding Rossmann-fold domains"/>
    <property type="match status" value="1"/>
</dbReference>
<evidence type="ECO:0000256" key="3">
    <source>
        <dbReference type="ARBA" id="ARBA00023125"/>
    </source>
</evidence>
<dbReference type="Gene3D" id="3.40.50.720">
    <property type="entry name" value="NAD(P)-binding Rossmann-like Domain"/>
    <property type="match status" value="1"/>
</dbReference>
<feature type="compositionally biased region" description="Pro residues" evidence="6">
    <location>
        <begin position="358"/>
        <end position="371"/>
    </location>
</feature>
<dbReference type="GO" id="GO:0006351">
    <property type="term" value="P:DNA-templated transcription"/>
    <property type="evidence" value="ECO:0007669"/>
    <property type="project" value="InterPro"/>
</dbReference>
<reference evidence="8 9" key="1">
    <citation type="submission" date="2016-09" db="EMBL/GenBank/DDBJ databases">
        <title>Aspergillus awamori IFM 58123T.</title>
        <authorList>
            <person name="Kusuya Y."/>
            <person name="Shimizu M."/>
            <person name="Takahashi H."/>
            <person name="Yaguchi T."/>
        </authorList>
    </citation>
    <scope>NUCLEOTIDE SEQUENCE [LARGE SCALE GENOMIC DNA]</scope>
    <source>
        <strain evidence="8 9">IFM 58123</strain>
    </source>
</reference>
<evidence type="ECO:0000259" key="7">
    <source>
        <dbReference type="PROSITE" id="PS50048"/>
    </source>
</evidence>
<dbReference type="InterPro" id="IPR007219">
    <property type="entry name" value="XnlR_reg_dom"/>
</dbReference>
<dbReference type="InterPro" id="IPR052718">
    <property type="entry name" value="NmrA-type_oxidoreductase"/>
</dbReference>
<dbReference type="CDD" id="cd05269">
    <property type="entry name" value="TMR_SDR_a"/>
    <property type="match status" value="1"/>
</dbReference>
<proteinExistence type="predicted"/>
<evidence type="ECO:0000256" key="1">
    <source>
        <dbReference type="ARBA" id="ARBA00022723"/>
    </source>
</evidence>
<organism evidence="8 9">
    <name type="scientific">Aspergillus awamori</name>
    <name type="common">Black koji mold</name>
    <dbReference type="NCBI Taxonomy" id="105351"/>
    <lineage>
        <taxon>Eukaryota</taxon>
        <taxon>Fungi</taxon>
        <taxon>Dikarya</taxon>
        <taxon>Ascomycota</taxon>
        <taxon>Pezizomycotina</taxon>
        <taxon>Eurotiomycetes</taxon>
        <taxon>Eurotiomycetidae</taxon>
        <taxon>Eurotiales</taxon>
        <taxon>Aspergillaceae</taxon>
        <taxon>Aspergillus</taxon>
    </lineage>
</organism>
<evidence type="ECO:0000256" key="5">
    <source>
        <dbReference type="ARBA" id="ARBA00023242"/>
    </source>
</evidence>
<dbReference type="STRING" id="105351.A0A401L9S0"/>
<dbReference type="Pfam" id="PF00172">
    <property type="entry name" value="Zn_clus"/>
    <property type="match status" value="1"/>
</dbReference>
<keyword evidence="1" id="KW-0479">Metal-binding</keyword>
<dbReference type="InterPro" id="IPR036291">
    <property type="entry name" value="NAD(P)-bd_dom_sf"/>
</dbReference>
<evidence type="ECO:0000313" key="8">
    <source>
        <dbReference type="EMBL" id="GCB28259.1"/>
    </source>
</evidence>
<dbReference type="SUPFAM" id="SSF57701">
    <property type="entry name" value="Zn2/Cys6 DNA-binding domain"/>
    <property type="match status" value="1"/>
</dbReference>
<dbReference type="PANTHER" id="PTHR47129">
    <property type="entry name" value="QUINONE OXIDOREDUCTASE 2"/>
    <property type="match status" value="1"/>
</dbReference>